<proteinExistence type="predicted"/>
<keyword evidence="2" id="KW-1185">Reference proteome</keyword>
<protein>
    <submittedName>
        <fullName evidence="1">Uncharacterized protein</fullName>
    </submittedName>
</protein>
<dbReference type="EMBL" id="CM046393">
    <property type="protein sequence ID" value="KAI8551872.1"/>
    <property type="molecule type" value="Genomic_DNA"/>
</dbReference>
<accession>A0ACC0NEW6</accession>
<name>A0ACC0NEW6_RHOML</name>
<gene>
    <name evidence="1" type="ORF">RHMOL_Rhmol06G0221000</name>
</gene>
<evidence type="ECO:0000313" key="1">
    <source>
        <dbReference type="EMBL" id="KAI8551872.1"/>
    </source>
</evidence>
<comment type="caution">
    <text evidence="1">The sequence shown here is derived from an EMBL/GenBank/DDBJ whole genome shotgun (WGS) entry which is preliminary data.</text>
</comment>
<dbReference type="Proteomes" id="UP001062846">
    <property type="component" value="Chromosome 6"/>
</dbReference>
<sequence length="483" mass="52489">MEPICQFCGVVRAVVYCKPDSARLCLRCDSCVHSANYLARRHSRSLICDKCNSQPAIVRCMDEKISLCQSCDWSNGNGCSGLGHSRQTLSCYSGCPSLAEFSRIWASVLDVPPSSSVGGGVCGGWGPMTSALPMNEIVGNENSVGLVASKLNELENRCAKFEPWIGPSSLITPNLNFLPQYSKDQTGLFPEGSNLTKGPSSYRNLELHEGEDLCEGLNIDDVTLNFGSCDEMFDSSRSHSAFNFENGATDCQLMEKNASLTESSGHDENAQETSSSGQQECMAFQSSHVAASPNLVQAISVSTNGMLVNPSCNRSINLGFPTGPVHSNISLPLSNITGESSVTDYQDCGLSPMFLTGESPWDSNLEVGCPEARDKAKMRYNEKKKTRMFGKQIRYASRKARADTRKRVKGRFVKAGEAYDYDPGKHGTSEPDHRPGILKDFSCDLHLVKALIGDNLIPKSPFALSLLKLNLVLLLPSPLPMLP</sequence>
<organism evidence="1 2">
    <name type="scientific">Rhododendron molle</name>
    <name type="common">Chinese azalea</name>
    <name type="synonym">Azalea mollis</name>
    <dbReference type="NCBI Taxonomy" id="49168"/>
    <lineage>
        <taxon>Eukaryota</taxon>
        <taxon>Viridiplantae</taxon>
        <taxon>Streptophyta</taxon>
        <taxon>Embryophyta</taxon>
        <taxon>Tracheophyta</taxon>
        <taxon>Spermatophyta</taxon>
        <taxon>Magnoliopsida</taxon>
        <taxon>eudicotyledons</taxon>
        <taxon>Gunneridae</taxon>
        <taxon>Pentapetalae</taxon>
        <taxon>asterids</taxon>
        <taxon>Ericales</taxon>
        <taxon>Ericaceae</taxon>
        <taxon>Ericoideae</taxon>
        <taxon>Rhodoreae</taxon>
        <taxon>Rhododendron</taxon>
    </lineage>
</organism>
<evidence type="ECO:0000313" key="2">
    <source>
        <dbReference type="Proteomes" id="UP001062846"/>
    </source>
</evidence>
<reference evidence="1" key="1">
    <citation type="submission" date="2022-02" db="EMBL/GenBank/DDBJ databases">
        <title>Plant Genome Project.</title>
        <authorList>
            <person name="Zhang R.-G."/>
        </authorList>
    </citation>
    <scope>NUCLEOTIDE SEQUENCE</scope>
    <source>
        <strain evidence="1">AT1</strain>
    </source>
</reference>